<accession>A0ABR9YF75</accession>
<organism evidence="5 6">
    <name type="scientific">Gluconobacter cerevisiae</name>
    <dbReference type="NCBI Taxonomy" id="1379734"/>
    <lineage>
        <taxon>Bacteria</taxon>
        <taxon>Pseudomonadati</taxon>
        <taxon>Pseudomonadota</taxon>
        <taxon>Alphaproteobacteria</taxon>
        <taxon>Acetobacterales</taxon>
        <taxon>Acetobacteraceae</taxon>
        <taxon>Gluconobacter</taxon>
    </lineage>
</organism>
<evidence type="ECO:0000313" key="5">
    <source>
        <dbReference type="EMBL" id="MBF0877274.1"/>
    </source>
</evidence>
<evidence type="ECO:0000256" key="1">
    <source>
        <dbReference type="ARBA" id="ARBA00023015"/>
    </source>
</evidence>
<dbReference type="RefSeq" id="WP_194255640.1">
    <property type="nucleotide sequence ID" value="NZ_JABCQO010000008.1"/>
</dbReference>
<dbReference type="PANTHER" id="PTHR36511:SF4">
    <property type="entry name" value="ANTITOXIN MQSA"/>
    <property type="match status" value="1"/>
</dbReference>
<keyword evidence="2" id="KW-0238">DNA-binding</keyword>
<evidence type="ECO:0000256" key="2">
    <source>
        <dbReference type="ARBA" id="ARBA00023125"/>
    </source>
</evidence>
<dbReference type="SUPFAM" id="SSF47413">
    <property type="entry name" value="lambda repressor-like DNA-binding domains"/>
    <property type="match status" value="1"/>
</dbReference>
<feature type="domain" description="HTH cro/C1-type" evidence="4">
    <location>
        <begin position="37"/>
        <end position="72"/>
    </location>
</feature>
<evidence type="ECO:0000256" key="3">
    <source>
        <dbReference type="ARBA" id="ARBA00023163"/>
    </source>
</evidence>
<dbReference type="PROSITE" id="PS50943">
    <property type="entry name" value="HTH_CROC1"/>
    <property type="match status" value="1"/>
</dbReference>
<dbReference type="InterPro" id="IPR052359">
    <property type="entry name" value="HTH-type_reg/antitoxin"/>
</dbReference>
<reference evidence="5 6" key="2">
    <citation type="submission" date="2020-11" db="EMBL/GenBank/DDBJ databases">
        <title>Description of novel Gluconobacter species.</title>
        <authorList>
            <person name="Cleenwerck I."/>
            <person name="Cnockaert M."/>
            <person name="Borremans W."/>
            <person name="Wieme A.D."/>
            <person name="De Vuyst L."/>
            <person name="Vandamme P."/>
        </authorList>
    </citation>
    <scope>NUCLEOTIDE SEQUENCE [LARGE SCALE GENOMIC DNA]</scope>
    <source>
        <strain evidence="5 6">LMG 27748</strain>
    </source>
</reference>
<dbReference type="InterPro" id="IPR001387">
    <property type="entry name" value="Cro/C1-type_HTH"/>
</dbReference>
<comment type="caution">
    <text evidence="5">The sequence shown here is derived from an EMBL/GenBank/DDBJ whole genome shotgun (WGS) entry which is preliminary data.</text>
</comment>
<keyword evidence="3" id="KW-0804">Transcription</keyword>
<keyword evidence="6" id="KW-1185">Reference proteome</keyword>
<reference evidence="6" key="1">
    <citation type="submission" date="2020-04" db="EMBL/GenBank/DDBJ databases">
        <title>Description of novel Gluconacetobacter.</title>
        <authorList>
            <person name="Sombolestani A."/>
        </authorList>
    </citation>
    <scope>NUCLEOTIDE SEQUENCE [LARGE SCALE GENOMIC DNA]</scope>
    <source>
        <strain evidence="6">LMG 27748</strain>
    </source>
</reference>
<gene>
    <name evidence="5" type="ORF">HKD21_10495</name>
</gene>
<dbReference type="PANTHER" id="PTHR36511">
    <property type="entry name" value="MERR FAMILY BACTERIAL REGULATORY PROTEIN"/>
    <property type="match status" value="1"/>
</dbReference>
<dbReference type="Gene3D" id="1.10.260.40">
    <property type="entry name" value="lambda repressor-like DNA-binding domains"/>
    <property type="match status" value="1"/>
</dbReference>
<keyword evidence="1" id="KW-0805">Transcription regulation</keyword>
<dbReference type="InterPro" id="IPR010982">
    <property type="entry name" value="Lambda_DNA-bd_dom_sf"/>
</dbReference>
<dbReference type="CDD" id="cd00093">
    <property type="entry name" value="HTH_XRE"/>
    <property type="match status" value="1"/>
</dbReference>
<evidence type="ECO:0000259" key="4">
    <source>
        <dbReference type="PROSITE" id="PS50943"/>
    </source>
</evidence>
<name>A0ABR9YF75_9PROT</name>
<proteinExistence type="predicted"/>
<sequence length="108" mass="11879">MSKSAFDKIAAGLDEAIAIAEGTMEPAQLHVPAEIDVKAIRNKVGMTQEAFASAFCFTVHQIRQWEQGRVRPLGAMRAYLMFIDKFPREVKASLVTSVDDVTPARRAG</sequence>
<dbReference type="EMBL" id="JABCQO010000008">
    <property type="protein sequence ID" value="MBF0877274.1"/>
    <property type="molecule type" value="Genomic_DNA"/>
</dbReference>
<dbReference type="Proteomes" id="UP000630952">
    <property type="component" value="Unassembled WGS sequence"/>
</dbReference>
<evidence type="ECO:0000313" key="6">
    <source>
        <dbReference type="Proteomes" id="UP000630952"/>
    </source>
</evidence>
<protein>
    <submittedName>
        <fullName evidence="5">Helix-turn-helix domain-containing protein</fullName>
    </submittedName>
</protein>
<dbReference type="Pfam" id="PF01381">
    <property type="entry name" value="HTH_3"/>
    <property type="match status" value="1"/>
</dbReference>